<comment type="caution">
    <text evidence="1">The sequence shown here is derived from an EMBL/GenBank/DDBJ whole genome shotgun (WGS) entry which is preliminary data.</text>
</comment>
<name>A0A8H3LFX2_9GLOM</name>
<accession>A0A8H3LFX2</accession>
<dbReference type="AlphaFoldDB" id="A0A8H3LFX2"/>
<proteinExistence type="predicted"/>
<reference evidence="1" key="1">
    <citation type="submission" date="2019-10" db="EMBL/GenBank/DDBJ databases">
        <title>Conservation and host-specific expression of non-tandemly repeated heterogenous ribosome RNA gene in arbuscular mycorrhizal fungi.</title>
        <authorList>
            <person name="Maeda T."/>
            <person name="Kobayashi Y."/>
            <person name="Nakagawa T."/>
            <person name="Ezawa T."/>
            <person name="Yamaguchi K."/>
            <person name="Bino T."/>
            <person name="Nishimoto Y."/>
            <person name="Shigenobu S."/>
            <person name="Kawaguchi M."/>
        </authorList>
    </citation>
    <scope>NUCLEOTIDE SEQUENCE</scope>
    <source>
        <strain evidence="1">HR1</strain>
    </source>
</reference>
<evidence type="ECO:0000313" key="2">
    <source>
        <dbReference type="Proteomes" id="UP000615446"/>
    </source>
</evidence>
<gene>
    <name evidence="1" type="ORF">RCL2_001190100</name>
</gene>
<evidence type="ECO:0000313" key="1">
    <source>
        <dbReference type="EMBL" id="GES84808.1"/>
    </source>
</evidence>
<dbReference type="Proteomes" id="UP000615446">
    <property type="component" value="Unassembled WGS sequence"/>
</dbReference>
<dbReference type="EMBL" id="BLAL01000086">
    <property type="protein sequence ID" value="GES84808.1"/>
    <property type="molecule type" value="Genomic_DNA"/>
</dbReference>
<protein>
    <submittedName>
        <fullName evidence="1">Uncharacterized protein</fullName>
    </submittedName>
</protein>
<sequence length="73" mass="8097">MATVVGDLHQVQIGTQNQGQIFTLQTNLPHIGMAKYALKRFAGKVDEDIDEFVKDYRLYLMAANIITANAASK</sequence>
<organism evidence="1 2">
    <name type="scientific">Rhizophagus clarus</name>
    <dbReference type="NCBI Taxonomy" id="94130"/>
    <lineage>
        <taxon>Eukaryota</taxon>
        <taxon>Fungi</taxon>
        <taxon>Fungi incertae sedis</taxon>
        <taxon>Mucoromycota</taxon>
        <taxon>Glomeromycotina</taxon>
        <taxon>Glomeromycetes</taxon>
        <taxon>Glomerales</taxon>
        <taxon>Glomeraceae</taxon>
        <taxon>Rhizophagus</taxon>
    </lineage>
</organism>